<sequence>MQHRHLGRSGLRVSRIALGTMTWGHDTDTDEAAAQLDAFHEAGGTLVDTADLHHEGRSEHILGDLLHHHFHRDDLVLATRAAPRGPAGTPTSRGTLLTALDTALRRLRTDHIDLWQIPAWDPAVPLDETLGAIDTAVTSGRIRYAGVANHTGWQLATAAQHQRNAPGRTPIIADQVEYSLLERGPDHDTAPAAEHHGTGLLAWAPLGRGVLTGKYRHTTPPDSRAAGDLAAYVDHHRTDRAARITQALATAADGLNAAPAHVALAWIRDRPAVTAPIVGARTASQLTTTLAAEDLTLPPAIRAALDDISAPHPHTDPAPTPL</sequence>
<dbReference type="Gene3D" id="3.20.20.100">
    <property type="entry name" value="NADP-dependent oxidoreductase domain"/>
    <property type="match status" value="1"/>
</dbReference>
<dbReference type="SUPFAM" id="SSF51430">
    <property type="entry name" value="NAD(P)-linked oxidoreductase"/>
    <property type="match status" value="1"/>
</dbReference>
<organism evidence="2 3">
    <name type="scientific">Saccharopolyspora montiporae</name>
    <dbReference type="NCBI Taxonomy" id="2781240"/>
    <lineage>
        <taxon>Bacteria</taxon>
        <taxon>Bacillati</taxon>
        <taxon>Actinomycetota</taxon>
        <taxon>Actinomycetes</taxon>
        <taxon>Pseudonocardiales</taxon>
        <taxon>Pseudonocardiaceae</taxon>
        <taxon>Saccharopolyspora</taxon>
    </lineage>
</organism>
<dbReference type="PANTHER" id="PTHR43364:SF18">
    <property type="entry name" value="OXIDOREDUCTASE"/>
    <property type="match status" value="1"/>
</dbReference>
<dbReference type="RefSeq" id="WP_193929589.1">
    <property type="nucleotide sequence ID" value="NZ_JADEYC010000033.1"/>
</dbReference>
<feature type="domain" description="NADP-dependent oxidoreductase" evidence="1">
    <location>
        <begin position="15"/>
        <end position="308"/>
    </location>
</feature>
<evidence type="ECO:0000313" key="2">
    <source>
        <dbReference type="EMBL" id="MBE9376139.1"/>
    </source>
</evidence>
<dbReference type="AlphaFoldDB" id="A0A929BA62"/>
<keyword evidence="3" id="KW-1185">Reference proteome</keyword>
<dbReference type="Pfam" id="PF00248">
    <property type="entry name" value="Aldo_ket_red"/>
    <property type="match status" value="1"/>
</dbReference>
<evidence type="ECO:0000313" key="3">
    <source>
        <dbReference type="Proteomes" id="UP000598360"/>
    </source>
</evidence>
<dbReference type="Proteomes" id="UP000598360">
    <property type="component" value="Unassembled WGS sequence"/>
</dbReference>
<comment type="caution">
    <text evidence="2">The sequence shown here is derived from an EMBL/GenBank/DDBJ whole genome shotgun (WGS) entry which is preliminary data.</text>
</comment>
<dbReference type="InterPro" id="IPR050523">
    <property type="entry name" value="AKR_Detox_Biosynth"/>
</dbReference>
<dbReference type="InterPro" id="IPR036812">
    <property type="entry name" value="NAD(P)_OxRdtase_dom_sf"/>
</dbReference>
<dbReference type="PANTHER" id="PTHR43364">
    <property type="entry name" value="NADH-SPECIFIC METHYLGLYOXAL REDUCTASE-RELATED"/>
    <property type="match status" value="1"/>
</dbReference>
<dbReference type="InterPro" id="IPR023210">
    <property type="entry name" value="NADP_OxRdtase_dom"/>
</dbReference>
<dbReference type="GO" id="GO:0005829">
    <property type="term" value="C:cytosol"/>
    <property type="evidence" value="ECO:0007669"/>
    <property type="project" value="TreeGrafter"/>
</dbReference>
<accession>A0A929BA62</accession>
<gene>
    <name evidence="2" type="ORF">IQ251_16940</name>
</gene>
<dbReference type="EMBL" id="JADEYC010000033">
    <property type="protein sequence ID" value="MBE9376139.1"/>
    <property type="molecule type" value="Genomic_DNA"/>
</dbReference>
<reference evidence="2" key="1">
    <citation type="submission" date="2020-10" db="EMBL/GenBank/DDBJ databases">
        <title>Diversity and distribution of actinomycetes associated with coral in the coast of Hainan.</title>
        <authorList>
            <person name="Li F."/>
        </authorList>
    </citation>
    <scope>NUCLEOTIDE SEQUENCE</scope>
    <source>
        <strain evidence="2">HNM0983</strain>
    </source>
</reference>
<protein>
    <submittedName>
        <fullName evidence="2">Aldo/keto reductase</fullName>
    </submittedName>
</protein>
<proteinExistence type="predicted"/>
<name>A0A929BA62_9PSEU</name>
<evidence type="ECO:0000259" key="1">
    <source>
        <dbReference type="Pfam" id="PF00248"/>
    </source>
</evidence>